<evidence type="ECO:0000313" key="1">
    <source>
        <dbReference type="EMBL" id="KZD51759.1"/>
    </source>
</evidence>
<proteinExistence type="predicted"/>
<dbReference type="EMBL" id="LJKE01000121">
    <property type="protein sequence ID" value="KZD51759.1"/>
    <property type="molecule type" value="Genomic_DNA"/>
</dbReference>
<dbReference type="AlphaFoldDB" id="A0A162NTY1"/>
<name>A0A162NTY1_BACCE</name>
<sequence length="154" mass="18524">MDIAKSPYLYSEIVSFVLGTIAAQDLWNDSSRVLIKEKRYWNNQYYIQLKKDLKVNFTEENLKYFVEVLHMLLEQKEFDKQAEREMNKRNASEKRVGLFEVVMNQNVEFIERTLEGFNSNFERFSNIGQSMREEIKQRESNSDVDLIYKNSRKR</sequence>
<organism evidence="1 2">
    <name type="scientific">Bacillus cereus</name>
    <dbReference type="NCBI Taxonomy" id="1396"/>
    <lineage>
        <taxon>Bacteria</taxon>
        <taxon>Bacillati</taxon>
        <taxon>Bacillota</taxon>
        <taxon>Bacilli</taxon>
        <taxon>Bacillales</taxon>
        <taxon>Bacillaceae</taxon>
        <taxon>Bacillus</taxon>
        <taxon>Bacillus cereus group</taxon>
    </lineage>
</organism>
<dbReference type="PATRIC" id="fig|1396.535.peg.2567"/>
<accession>A0A162NTY1</accession>
<comment type="caution">
    <text evidence="1">The sequence shown here is derived from an EMBL/GenBank/DDBJ whole genome shotgun (WGS) entry which is preliminary data.</text>
</comment>
<reference evidence="1 2" key="1">
    <citation type="submission" date="2015-09" db="EMBL/GenBank/DDBJ databases">
        <title>Bacillus cereus food isolates.</title>
        <authorList>
            <person name="Boekhorst J."/>
        </authorList>
    </citation>
    <scope>NUCLEOTIDE SEQUENCE [LARGE SCALE GENOMIC DNA]</scope>
    <source>
        <strain evidence="1 2">B4088</strain>
    </source>
</reference>
<protein>
    <submittedName>
        <fullName evidence="1">Uncharacterized protein</fullName>
    </submittedName>
</protein>
<dbReference type="Proteomes" id="UP000076482">
    <property type="component" value="Unassembled WGS sequence"/>
</dbReference>
<gene>
    <name evidence="1" type="ORF">B4088_5933</name>
</gene>
<dbReference type="RefSeq" id="WP_063263282.1">
    <property type="nucleotide sequence ID" value="NZ_LJKE01000121.1"/>
</dbReference>
<evidence type="ECO:0000313" key="2">
    <source>
        <dbReference type="Proteomes" id="UP000076482"/>
    </source>
</evidence>